<reference evidence="1 2" key="1">
    <citation type="journal article" date="2015" name="Nature">
        <title>rRNA introns, odd ribosomes, and small enigmatic genomes across a large radiation of phyla.</title>
        <authorList>
            <person name="Brown C.T."/>
            <person name="Hug L.A."/>
            <person name="Thomas B.C."/>
            <person name="Sharon I."/>
            <person name="Castelle C.J."/>
            <person name="Singh A."/>
            <person name="Wilkins M.J."/>
            <person name="Williams K.H."/>
            <person name="Banfield J.F."/>
        </authorList>
    </citation>
    <scope>NUCLEOTIDE SEQUENCE [LARGE SCALE GENOMIC DNA]</scope>
</reference>
<sequence length="152" mass="18270">MLKGLKRSRGKEEDPGKVCLNMFLAETSLSLPKGERNLFTAHEICLARPLWAKDQLQARFFAENSWVKEFFPNYELPQTDRRETGKGNWFWEKLDFLAHKLQLWYMRDRRTRETVERERIMFHPVDLSQKILGDLKIRFYRVTHQAEPQDVK</sequence>
<evidence type="ECO:0000313" key="2">
    <source>
        <dbReference type="Proteomes" id="UP000034119"/>
    </source>
</evidence>
<protein>
    <submittedName>
        <fullName evidence="1">Uncharacterized protein</fullName>
    </submittedName>
</protein>
<dbReference type="AlphaFoldDB" id="A0A0G1VGN3"/>
<organism evidence="1 2">
    <name type="scientific">candidate division CPR1 bacterium GW2011_GWC1_49_13</name>
    <dbReference type="NCBI Taxonomy" id="1618342"/>
    <lineage>
        <taxon>Bacteria</taxon>
        <taxon>candidate division CPR1</taxon>
    </lineage>
</organism>
<dbReference type="STRING" id="1618342.UY40_C0010G0005"/>
<accession>A0A0G1VGN3</accession>
<gene>
    <name evidence="1" type="ORF">UY40_C0010G0005</name>
</gene>
<dbReference type="EMBL" id="LCPW01000010">
    <property type="protein sequence ID" value="KKW05708.1"/>
    <property type="molecule type" value="Genomic_DNA"/>
</dbReference>
<evidence type="ECO:0000313" key="1">
    <source>
        <dbReference type="EMBL" id="KKW05708.1"/>
    </source>
</evidence>
<comment type="caution">
    <text evidence="1">The sequence shown here is derived from an EMBL/GenBank/DDBJ whole genome shotgun (WGS) entry which is preliminary data.</text>
</comment>
<dbReference type="Proteomes" id="UP000034119">
    <property type="component" value="Unassembled WGS sequence"/>
</dbReference>
<proteinExistence type="predicted"/>
<name>A0A0G1VGN3_9BACT</name>